<dbReference type="RefSeq" id="WP_179242321.1">
    <property type="nucleotide sequence ID" value="NZ_CP058595.1"/>
</dbReference>
<name>A0A7H9AS63_9FLAO</name>
<keyword evidence="2" id="KW-1185">Reference proteome</keyword>
<protein>
    <submittedName>
        <fullName evidence="1">Uncharacterized protein</fullName>
    </submittedName>
</protein>
<dbReference type="EMBL" id="CP058595">
    <property type="protein sequence ID" value="QLG46035.1"/>
    <property type="molecule type" value="Genomic_DNA"/>
</dbReference>
<accession>A0A7H9AS63</accession>
<organism evidence="1 2">
    <name type="scientific">Costertonia aggregata</name>
    <dbReference type="NCBI Taxonomy" id="343403"/>
    <lineage>
        <taxon>Bacteria</taxon>
        <taxon>Pseudomonadati</taxon>
        <taxon>Bacteroidota</taxon>
        <taxon>Flavobacteriia</taxon>
        <taxon>Flavobacteriales</taxon>
        <taxon>Flavobacteriaceae</taxon>
        <taxon>Costertonia</taxon>
    </lineage>
</organism>
<evidence type="ECO:0000313" key="2">
    <source>
        <dbReference type="Proteomes" id="UP000509302"/>
    </source>
</evidence>
<reference evidence="1 2" key="1">
    <citation type="journal article" date="2006" name="Int. J. Syst. Evol. Microbiol.">
        <title>Costertonia aggregata gen. nov., sp. nov., a mesophilic marine bacterium of the family Flavobacteriaceae, isolated from a mature biofilm.</title>
        <authorList>
            <person name="Kwon K.K."/>
            <person name="Lee Y.K."/>
            <person name="Lee H.K."/>
        </authorList>
    </citation>
    <scope>NUCLEOTIDE SEQUENCE [LARGE SCALE GENOMIC DNA]</scope>
    <source>
        <strain evidence="1 2">KCCM 42265</strain>
    </source>
</reference>
<dbReference type="Proteomes" id="UP000509302">
    <property type="component" value="Chromosome"/>
</dbReference>
<proteinExistence type="predicted"/>
<sequence length="96" mass="11350">MTYSTIEEISDLRLNVFIHHCIHGNGKMIIRVNKNWAKVDSGKYSICKNGTVMQIHKNIYQMSCILKGLIEKYGRFEYHGYSYHSPNNNIWIKERK</sequence>
<gene>
    <name evidence="1" type="ORF">HYG79_12000</name>
</gene>
<evidence type="ECO:0000313" key="1">
    <source>
        <dbReference type="EMBL" id="QLG46035.1"/>
    </source>
</evidence>
<dbReference type="AlphaFoldDB" id="A0A7H9AS63"/>
<dbReference type="KEGG" id="cagg:HYG79_12000"/>